<dbReference type="GO" id="GO:0031177">
    <property type="term" value="F:phosphopantetheine binding"/>
    <property type="evidence" value="ECO:0007669"/>
    <property type="project" value="TreeGrafter"/>
</dbReference>
<dbReference type="InterPro" id="IPR045851">
    <property type="entry name" value="AMP-bd_C_sf"/>
</dbReference>
<name>A0A6A5TCU7_9PLEO</name>
<dbReference type="InterPro" id="IPR001242">
    <property type="entry name" value="Condensation_dom"/>
</dbReference>
<dbReference type="GO" id="GO:0043041">
    <property type="term" value="P:amino acid activation for nonribosomal peptide biosynthetic process"/>
    <property type="evidence" value="ECO:0007669"/>
    <property type="project" value="TreeGrafter"/>
</dbReference>
<dbReference type="Gene3D" id="3.40.50.12780">
    <property type="entry name" value="N-terminal domain of ligase-like"/>
    <property type="match status" value="2"/>
</dbReference>
<dbReference type="PROSITE" id="PS50075">
    <property type="entry name" value="CARRIER"/>
    <property type="match status" value="2"/>
</dbReference>
<dbReference type="Gene3D" id="3.30.559.30">
    <property type="entry name" value="Nonribosomal peptide synthetase, condensation domain"/>
    <property type="match status" value="2"/>
</dbReference>
<dbReference type="FunFam" id="3.30.300.30:FF:000015">
    <property type="entry name" value="Nonribosomal peptide synthase SidD"/>
    <property type="match status" value="2"/>
</dbReference>
<dbReference type="GO" id="GO:0044550">
    <property type="term" value="P:secondary metabolite biosynthetic process"/>
    <property type="evidence" value="ECO:0007669"/>
    <property type="project" value="TreeGrafter"/>
</dbReference>
<gene>
    <name evidence="5" type="ORF">CC80DRAFT_555373</name>
</gene>
<dbReference type="CDD" id="cd19545">
    <property type="entry name" value="FUM14_C_NRPS-like"/>
    <property type="match status" value="1"/>
</dbReference>
<evidence type="ECO:0000256" key="2">
    <source>
        <dbReference type="ARBA" id="ARBA00022553"/>
    </source>
</evidence>
<dbReference type="Gene3D" id="3.30.559.10">
    <property type="entry name" value="Chloramphenicol acetyltransferase-like domain"/>
    <property type="match status" value="2"/>
</dbReference>
<dbReference type="SUPFAM" id="SSF52777">
    <property type="entry name" value="CoA-dependent acyltransferases"/>
    <property type="match status" value="4"/>
</dbReference>
<dbReference type="GO" id="GO:0005737">
    <property type="term" value="C:cytoplasm"/>
    <property type="evidence" value="ECO:0007669"/>
    <property type="project" value="TreeGrafter"/>
</dbReference>
<feature type="domain" description="Carrier" evidence="4">
    <location>
        <begin position="1355"/>
        <end position="1431"/>
    </location>
</feature>
<protein>
    <submittedName>
        <fullName evidence="5">Acetyl-CoA synthetase-like protein</fullName>
    </submittedName>
</protein>
<evidence type="ECO:0000259" key="4">
    <source>
        <dbReference type="PROSITE" id="PS50075"/>
    </source>
</evidence>
<dbReference type="GO" id="GO:0016874">
    <property type="term" value="F:ligase activity"/>
    <property type="evidence" value="ECO:0007669"/>
    <property type="project" value="UniProtKB-KW"/>
</dbReference>
<reference evidence="5" key="1">
    <citation type="journal article" date="2020" name="Stud. Mycol.">
        <title>101 Dothideomycetes genomes: a test case for predicting lifestyles and emergence of pathogens.</title>
        <authorList>
            <person name="Haridas S."/>
            <person name="Albert R."/>
            <person name="Binder M."/>
            <person name="Bloem J."/>
            <person name="Labutti K."/>
            <person name="Salamov A."/>
            <person name="Andreopoulos B."/>
            <person name="Baker S."/>
            <person name="Barry K."/>
            <person name="Bills G."/>
            <person name="Bluhm B."/>
            <person name="Cannon C."/>
            <person name="Castanera R."/>
            <person name="Culley D."/>
            <person name="Daum C."/>
            <person name="Ezra D."/>
            <person name="Gonzalez J."/>
            <person name="Henrissat B."/>
            <person name="Kuo A."/>
            <person name="Liang C."/>
            <person name="Lipzen A."/>
            <person name="Lutzoni F."/>
            <person name="Magnuson J."/>
            <person name="Mondo S."/>
            <person name="Nolan M."/>
            <person name="Ohm R."/>
            <person name="Pangilinan J."/>
            <person name="Park H.-J."/>
            <person name="Ramirez L."/>
            <person name="Alfaro M."/>
            <person name="Sun H."/>
            <person name="Tritt A."/>
            <person name="Yoshinaga Y."/>
            <person name="Zwiers L.-H."/>
            <person name="Turgeon B."/>
            <person name="Goodwin S."/>
            <person name="Spatafora J."/>
            <person name="Crous P."/>
            <person name="Grigoriev I."/>
        </authorList>
    </citation>
    <scope>NUCLEOTIDE SEQUENCE</scope>
    <source>
        <strain evidence="5">CBS 675.92</strain>
    </source>
</reference>
<evidence type="ECO:0000313" key="5">
    <source>
        <dbReference type="EMBL" id="KAF1949492.1"/>
    </source>
</evidence>
<dbReference type="PANTHER" id="PTHR45527:SF1">
    <property type="entry name" value="FATTY ACID SYNTHASE"/>
    <property type="match status" value="1"/>
</dbReference>
<accession>A0A6A5TCU7</accession>
<dbReference type="InterPro" id="IPR023213">
    <property type="entry name" value="CAT-like_dom_sf"/>
</dbReference>
<dbReference type="OrthoDB" id="416786at2759"/>
<evidence type="ECO:0000313" key="6">
    <source>
        <dbReference type="Proteomes" id="UP000800035"/>
    </source>
</evidence>
<dbReference type="EMBL" id="ML977037">
    <property type="protein sequence ID" value="KAF1949492.1"/>
    <property type="molecule type" value="Genomic_DNA"/>
</dbReference>
<dbReference type="InterPro" id="IPR036736">
    <property type="entry name" value="ACP-like_sf"/>
</dbReference>
<dbReference type="Pfam" id="PF00668">
    <property type="entry name" value="Condensation"/>
    <property type="match status" value="3"/>
</dbReference>
<keyword evidence="2" id="KW-0597">Phosphoprotein</keyword>
<dbReference type="Proteomes" id="UP000800035">
    <property type="component" value="Unassembled WGS sequence"/>
</dbReference>
<dbReference type="InterPro" id="IPR009081">
    <property type="entry name" value="PP-bd_ACP"/>
</dbReference>
<dbReference type="InterPro" id="IPR042099">
    <property type="entry name" value="ANL_N_sf"/>
</dbReference>
<proteinExistence type="predicted"/>
<dbReference type="Gene3D" id="3.30.300.30">
    <property type="match status" value="2"/>
</dbReference>
<keyword evidence="3" id="KW-0436">Ligase</keyword>
<evidence type="ECO:0000256" key="3">
    <source>
        <dbReference type="ARBA" id="ARBA00022598"/>
    </source>
</evidence>
<sequence>MSWSTMLWTLEGGACLCIPSPADRRDNLAGSINQFGITHLLLTPIVAQLLPITTLQSIKCLILGGEALTPELGRAFASTVRTMNHYGPCECTPVTVATEINSEDSQIPIGRGVGVVTWVVDTTKNTLVPLGCVGELLLEGPLVGPGYLDMELTAASFVHDPPWMLRGFNSYAGRRGRLYKTGDLVRYNRDGTLSYLGRKDNQIKINGQRIEMGSIEYCILLCIDREAAVHVVVELVKPRDSTKKVLVAFLSTEGGPSAALLQDTAALSDKLVDKLPAFMVPSAFIWTESFPVMVSGKIDRGKLRGMYENISRQEINAQAVARATENPGSMADMERELAALWSTVLEVPSNTIRTDDSFIRLGGDSVCAMKLSALARDDCFKLPVTDILRYPKLAAQSKRMKTINNTQETVVPPFSLLPANVNTTRACEQIAGLCGIDSRMIEDAFPLAQWTYDLKPDVDFDRFRRAWDDTVAAAPILRTRIVDLPALGMIQVIIRAQSTVWTQSSRKTGQINEAEIPAMGLGTSLVRSEIRTSIGAHSTFVWTIHHALYDGWSIPRLMQMLEAAYAGVPKLEPPPPFQSFVKFIQDTNKDAVSKFWNSQFEQLEAQIFPSMSSSAQPSPDCGVAFQIRDLSWPRTDATAAIMAIFGVTVNGRHVPVHGIENMIAPTIATVPLRVRTSRGSSVSQLLRQLQDQMLDMTPFEHTGLQEIRKISADARHACDFQTLLLVHSAQAAAEQPHTLFIDAEDEICSEKGGVDELVTDFDTYALTIECDLGANGAQLRMKFDSQVISSHLEGSELTIADLQTAGRKDLDQIWKWNASIPATMDHTVHGIIEQNAANYPHCSAICAWDGDWTYQELDSIATRIALNLISDGYSKNCAVIPICFEKSRWTPVAMLAVMKAGCASVILDTTLPLSRLEAIVREVDPPVILSSLADLEFAKGLTDQQVIVLCEETLSSFEASSTPVLPIVDASADLYLVFTSGSTGTPNAAVITHSNFSSAIYHQQAATGFSRSSRVCDLAKYAFDISWSNFVHTLAAGGCICIPSQQEISNDPAGAVQTYEANFIDITPSVAGALQPSDLSGIQTIVFAGEPLPGHIASQWVTHSRVVNMYGPAECTVKATMAVFERHSATSSASCIGRGLGLCTWVVDSQDHQRIVPMGAVGELLLEGPLVGAGYFRDTERTKALFIDSPEWLSCGNGTKHKGRRGRLYKTGDLVSYRSDGSLNFIGRKDVQTKINGQRFELGDVEHNLIACIDADPSGRVAAEVLTPRDSDKPILVAFVESTQHYDVREKAIGLQDRLTARLPAYMIPSAYIAIEELPLSSSGKIDRKRLRAIGASMARHELTASFRTQTEHRIPSTEPELCLQRLWSEVLNVGIESISADDSFLQHGGDSIQAMKLAMRAQHNGLDLSVRDIIGNFKLSQMAMQMQRRTEKWRVAEHGYRPFSLLPPASQQPIEQQLTEYGLSTDNVLDILPVTDQQTRYLLGTYSAARSSMFYHTMDLDDKFDFPRIRHALLSLLRQFDMLRTVVIPYKNVFLQIVLRYVHFDSTVFETATDSLDEYTLHLKKQDLQSDLRFGDVFTKFFIIRQTRDQRYRIVIRLSHVQYDGIALGRMWTAFEDNYSSSVCANDTIPSFAHHLYSLSLLDGEKMSEYWSKLLKGSTRTELKRQSTFQLGYAAGPEVVKTLPAAMINSKDFTFANVLKAAWAYLLARHSATDDVVFGSLVHGRSQAGSQEIFGACLASTPFESMGGQSIIRNCTDWAKWSFFSSGVIHRNIEQRRPRGRAVDFDSADLSTGDVDDVQVYVVSTPAEDGMEILLSFKDQVASQPVAERIASDLIETITRLYTKTDAKLMALIAPREIYGMSALLPLPDEKGVSRVSPTSEQLTTLASCSADLRAALGAAWCDVLTTQEIPATTPQSLCSTSEAMRAVQVSLPPICRGVVIVSGLKKLLSIHLGLNCCFT</sequence>
<organism evidence="5 6">
    <name type="scientific">Byssothecium circinans</name>
    <dbReference type="NCBI Taxonomy" id="147558"/>
    <lineage>
        <taxon>Eukaryota</taxon>
        <taxon>Fungi</taxon>
        <taxon>Dikarya</taxon>
        <taxon>Ascomycota</taxon>
        <taxon>Pezizomycotina</taxon>
        <taxon>Dothideomycetes</taxon>
        <taxon>Pleosporomycetidae</taxon>
        <taxon>Pleosporales</taxon>
        <taxon>Massarineae</taxon>
        <taxon>Massarinaceae</taxon>
        <taxon>Byssothecium</taxon>
    </lineage>
</organism>
<feature type="domain" description="Carrier" evidence="4">
    <location>
        <begin position="328"/>
        <end position="404"/>
    </location>
</feature>
<dbReference type="SUPFAM" id="SSF56801">
    <property type="entry name" value="Acetyl-CoA synthetase-like"/>
    <property type="match status" value="2"/>
</dbReference>
<dbReference type="Gene3D" id="1.10.1200.10">
    <property type="entry name" value="ACP-like"/>
    <property type="match status" value="2"/>
</dbReference>
<evidence type="ECO:0000256" key="1">
    <source>
        <dbReference type="ARBA" id="ARBA00022450"/>
    </source>
</evidence>
<dbReference type="CDD" id="cd05918">
    <property type="entry name" value="A_NRPS_SidN3_like"/>
    <property type="match status" value="1"/>
</dbReference>
<dbReference type="PANTHER" id="PTHR45527">
    <property type="entry name" value="NONRIBOSOMAL PEPTIDE SYNTHETASE"/>
    <property type="match status" value="1"/>
</dbReference>
<dbReference type="Pfam" id="PF00550">
    <property type="entry name" value="PP-binding"/>
    <property type="match status" value="2"/>
</dbReference>
<dbReference type="Pfam" id="PF00501">
    <property type="entry name" value="AMP-binding"/>
    <property type="match status" value="2"/>
</dbReference>
<dbReference type="SUPFAM" id="SSF47336">
    <property type="entry name" value="ACP-like"/>
    <property type="match status" value="2"/>
</dbReference>
<keyword evidence="6" id="KW-1185">Reference proteome</keyword>
<keyword evidence="1" id="KW-0596">Phosphopantetheine</keyword>
<dbReference type="InterPro" id="IPR000873">
    <property type="entry name" value="AMP-dep_synth/lig_dom"/>
</dbReference>